<evidence type="ECO:0000256" key="9">
    <source>
        <dbReference type="ARBA" id="ARBA00057626"/>
    </source>
</evidence>
<evidence type="ECO:0000256" key="5">
    <source>
        <dbReference type="ARBA" id="ARBA00022917"/>
    </source>
</evidence>
<dbReference type="Gene3D" id="3.30.70.240">
    <property type="match status" value="1"/>
</dbReference>
<dbReference type="PROSITE" id="PS51722">
    <property type="entry name" value="G_TR_2"/>
    <property type="match status" value="1"/>
</dbReference>
<dbReference type="Pfam" id="PF00679">
    <property type="entry name" value="EFG_C"/>
    <property type="match status" value="1"/>
</dbReference>
<evidence type="ECO:0000256" key="3">
    <source>
        <dbReference type="ARBA" id="ARBA00022741"/>
    </source>
</evidence>
<dbReference type="EC" id="3.6.5.n1" evidence="11 12"/>
<dbReference type="GO" id="GO:0005886">
    <property type="term" value="C:plasma membrane"/>
    <property type="evidence" value="ECO:0007669"/>
    <property type="project" value="UniProtKB-SubCell"/>
</dbReference>
<sequence length="580" mass="64092">MSIRNFVIIAHIDHGKSTLADRFLEITGTVAKRDMKEQYLDSMELERERGITIKMAPVRMEYRGVMLNLIDTPGHSDFSYEVSRSLKAVEGAILLVDATQGIQAQTLANLELARRSGLKIIGALNKVDMNPPHLDDLAEELADLIGVSAEAIHRVSAKTGAGVEKLLSSVIEEVPEPKISDDKSALIFSSLYHEHKGIVAFVRVFGGTFERDQRTVLQALDKHFKVKEVGLFAPELKPLAILKAGEIGYIATGVKDPDQIRIGDTIGDRALTGFKLPKPVVFVSLYPDAGSDYDELKIGLEKLRLNDSSLDFSPDASQILGRGFRCGFLGRLHFEITMQRLEREFGLETVTSFPSVAYRVVSRGGKESVVESARDFPDDYAQSLEPMVKLNILAPGKYLGSVLGLADIFRLSDMKTSNTGSHIGIAAKLPLSELILDFDDKLKSASQGFASFSYEPSGYEETELRRMDIFLAGELIPGLSRVVHRDDVESDGRRMVERLKELLPKRQFVQAIQAKVGGKIVARENVGAARKDVTAPLYGGDITRKRKLLEKQKKGKKKLAGIGIAKMSIPVEVFRELLKR</sequence>
<evidence type="ECO:0000313" key="15">
    <source>
        <dbReference type="Proteomes" id="UP000177062"/>
    </source>
</evidence>
<dbReference type="InterPro" id="IPR035647">
    <property type="entry name" value="EFG_III/V"/>
</dbReference>
<keyword evidence="6 12" id="KW-0342">GTP-binding</keyword>
<comment type="caution">
    <text evidence="14">The sequence shown here is derived from an EMBL/GenBank/DDBJ whole genome shotgun (WGS) entry which is preliminary data.</text>
</comment>
<dbReference type="GO" id="GO:0003746">
    <property type="term" value="F:translation elongation factor activity"/>
    <property type="evidence" value="ECO:0007669"/>
    <property type="project" value="UniProtKB-UniRule"/>
</dbReference>
<evidence type="ECO:0000256" key="11">
    <source>
        <dbReference type="ARBA" id="ARBA00066744"/>
    </source>
</evidence>
<feature type="binding site" evidence="12">
    <location>
        <begin position="13"/>
        <end position="18"/>
    </location>
    <ligand>
        <name>GTP</name>
        <dbReference type="ChEBI" id="CHEBI:37565"/>
    </ligand>
</feature>
<dbReference type="InterPro" id="IPR031157">
    <property type="entry name" value="G_TR_CS"/>
</dbReference>
<feature type="binding site" evidence="12">
    <location>
        <begin position="125"/>
        <end position="128"/>
    </location>
    <ligand>
        <name>GTP</name>
        <dbReference type="ChEBI" id="CHEBI:37565"/>
    </ligand>
</feature>
<dbReference type="PANTHER" id="PTHR43512:SF4">
    <property type="entry name" value="TRANSLATION FACTOR GUF1 HOMOLOG, CHLOROPLASTIC"/>
    <property type="match status" value="1"/>
</dbReference>
<accession>A0A1G1YVV2</accession>
<keyword evidence="5 12" id="KW-0648">Protein biosynthesis</keyword>
<dbReference type="Gene3D" id="3.40.50.300">
    <property type="entry name" value="P-loop containing nucleotide triphosphate hydrolases"/>
    <property type="match status" value="1"/>
</dbReference>
<evidence type="ECO:0000256" key="6">
    <source>
        <dbReference type="ARBA" id="ARBA00023134"/>
    </source>
</evidence>
<dbReference type="GO" id="GO:0003924">
    <property type="term" value="F:GTPase activity"/>
    <property type="evidence" value="ECO:0007669"/>
    <property type="project" value="UniProtKB-UniRule"/>
</dbReference>
<keyword evidence="3 12" id="KW-0547">Nucleotide-binding</keyword>
<evidence type="ECO:0000256" key="1">
    <source>
        <dbReference type="ARBA" id="ARBA00005454"/>
    </source>
</evidence>
<comment type="similarity">
    <text evidence="1 12">Belongs to the TRAFAC class translation factor GTPase superfamily. Classic translation factor GTPase family. LepA subfamily.</text>
</comment>
<evidence type="ECO:0000313" key="14">
    <source>
        <dbReference type="EMBL" id="OGY56521.1"/>
    </source>
</evidence>
<dbReference type="InterPro" id="IPR027417">
    <property type="entry name" value="P-loop_NTPase"/>
</dbReference>
<dbReference type="InterPro" id="IPR005225">
    <property type="entry name" value="Small_GTP-bd"/>
</dbReference>
<keyword evidence="14" id="KW-0251">Elongation factor</keyword>
<comment type="similarity">
    <text evidence="10">Belongs to the GTP-binding elongation factor family. LepA subfamily.</text>
</comment>
<comment type="subcellular location">
    <subcellularLocation>
        <location evidence="12">Cell membrane</location>
        <topology evidence="12">Peripheral membrane protein</topology>
        <orientation evidence="12">Cytoplasmic side</orientation>
    </subcellularLocation>
</comment>
<dbReference type="SUPFAM" id="SSF54980">
    <property type="entry name" value="EF-G C-terminal domain-like"/>
    <property type="match status" value="2"/>
</dbReference>
<dbReference type="PROSITE" id="PS00301">
    <property type="entry name" value="G_TR_1"/>
    <property type="match status" value="1"/>
</dbReference>
<dbReference type="InterPro" id="IPR000640">
    <property type="entry name" value="EFG_V-like"/>
</dbReference>
<dbReference type="InterPro" id="IPR038363">
    <property type="entry name" value="LepA_C_sf"/>
</dbReference>
<organism evidence="14 15">
    <name type="scientific">Candidatus Colwellbacteria bacterium RBG_13_48_8</name>
    <dbReference type="NCBI Taxonomy" id="1797685"/>
    <lineage>
        <taxon>Bacteria</taxon>
        <taxon>Candidatus Colwelliibacteriota</taxon>
    </lineage>
</organism>
<proteinExistence type="inferred from homology"/>
<dbReference type="InterPro" id="IPR013842">
    <property type="entry name" value="LepA_CTD"/>
</dbReference>
<gene>
    <name evidence="12" type="primary">lepA</name>
    <name evidence="14" type="ORF">A2Y84_01115</name>
</gene>
<dbReference type="Gene3D" id="2.40.30.10">
    <property type="entry name" value="Translation factors"/>
    <property type="match status" value="1"/>
</dbReference>
<dbReference type="EMBL" id="MHIT01000025">
    <property type="protein sequence ID" value="OGY56521.1"/>
    <property type="molecule type" value="Genomic_DNA"/>
</dbReference>
<dbReference type="InterPro" id="IPR000795">
    <property type="entry name" value="T_Tr_GTP-bd_dom"/>
</dbReference>
<keyword evidence="4 12" id="KW-0378">Hydrolase</keyword>
<evidence type="ECO:0000259" key="13">
    <source>
        <dbReference type="PROSITE" id="PS51722"/>
    </source>
</evidence>
<dbReference type="Pfam" id="PF00009">
    <property type="entry name" value="GTP_EFTU"/>
    <property type="match status" value="1"/>
</dbReference>
<dbReference type="GO" id="GO:0045727">
    <property type="term" value="P:positive regulation of translation"/>
    <property type="evidence" value="ECO:0007669"/>
    <property type="project" value="UniProtKB-UniRule"/>
</dbReference>
<dbReference type="SUPFAM" id="SSF52540">
    <property type="entry name" value="P-loop containing nucleoside triphosphate hydrolases"/>
    <property type="match status" value="1"/>
</dbReference>
<evidence type="ECO:0000256" key="8">
    <source>
        <dbReference type="ARBA" id="ARBA00050293"/>
    </source>
</evidence>
<dbReference type="InterPro" id="IPR009000">
    <property type="entry name" value="Transl_B-barrel_sf"/>
</dbReference>
<dbReference type="SUPFAM" id="SSF50447">
    <property type="entry name" value="Translation proteins"/>
    <property type="match status" value="1"/>
</dbReference>
<dbReference type="PANTHER" id="PTHR43512">
    <property type="entry name" value="TRANSLATION FACTOR GUF1-RELATED"/>
    <property type="match status" value="1"/>
</dbReference>
<dbReference type="AlphaFoldDB" id="A0A1G1YVV2"/>
<dbReference type="Gene3D" id="3.30.70.870">
    <property type="entry name" value="Elongation Factor G (Translational Gtpase), domain 3"/>
    <property type="match status" value="1"/>
</dbReference>
<evidence type="ECO:0000256" key="7">
    <source>
        <dbReference type="ARBA" id="ARBA00023136"/>
    </source>
</evidence>
<dbReference type="Proteomes" id="UP000177062">
    <property type="component" value="Unassembled WGS sequence"/>
</dbReference>
<dbReference type="NCBIfam" id="TIGR01393">
    <property type="entry name" value="lepA"/>
    <property type="match status" value="1"/>
</dbReference>
<dbReference type="InterPro" id="IPR006297">
    <property type="entry name" value="EF-4"/>
</dbReference>
<comment type="catalytic activity">
    <reaction evidence="8 12">
        <text>GTP + H2O = GDP + phosphate + H(+)</text>
        <dbReference type="Rhea" id="RHEA:19669"/>
        <dbReference type="ChEBI" id="CHEBI:15377"/>
        <dbReference type="ChEBI" id="CHEBI:15378"/>
        <dbReference type="ChEBI" id="CHEBI:37565"/>
        <dbReference type="ChEBI" id="CHEBI:43474"/>
        <dbReference type="ChEBI" id="CHEBI:58189"/>
        <dbReference type="EC" id="3.6.5.n1"/>
    </reaction>
</comment>
<evidence type="ECO:0000256" key="10">
    <source>
        <dbReference type="ARBA" id="ARBA00061052"/>
    </source>
</evidence>
<feature type="domain" description="Tr-type G" evidence="13">
    <location>
        <begin position="1"/>
        <end position="178"/>
    </location>
</feature>
<name>A0A1G1YVV2_9BACT</name>
<comment type="function">
    <text evidence="9 12">Required for accurate and efficient protein synthesis under certain stress conditions. May act as a fidelity factor of the translation reaction, by catalyzing a one-codon backward translocation of tRNAs on improperly translocated ribosomes. Back-translocation proceeds from a post-translocation (POST) complex to a pre-translocation (PRE) complex, thus giving elongation factor G a second chance to translocate the tRNAs correctly. Binds to ribosomes in a GTP-dependent manner.</text>
</comment>
<protein>
    <recommendedName>
        <fullName evidence="11 12">Elongation factor 4</fullName>
        <shortName evidence="12">EF-4</shortName>
        <ecNumber evidence="11 12">3.6.5.n1</ecNumber>
    </recommendedName>
    <alternativeName>
        <fullName evidence="12">Ribosomal back-translocase LepA</fullName>
    </alternativeName>
</protein>
<dbReference type="PRINTS" id="PR00315">
    <property type="entry name" value="ELONGATNFCT"/>
</dbReference>
<dbReference type="SMART" id="SM00838">
    <property type="entry name" value="EFG_C"/>
    <property type="match status" value="1"/>
</dbReference>
<dbReference type="NCBIfam" id="TIGR00231">
    <property type="entry name" value="small_GTP"/>
    <property type="match status" value="1"/>
</dbReference>
<keyword evidence="2 12" id="KW-1003">Cell membrane</keyword>
<evidence type="ECO:0000256" key="4">
    <source>
        <dbReference type="ARBA" id="ARBA00022801"/>
    </source>
</evidence>
<dbReference type="Pfam" id="PF14492">
    <property type="entry name" value="EFG_III"/>
    <property type="match status" value="1"/>
</dbReference>
<dbReference type="GO" id="GO:0005525">
    <property type="term" value="F:GTP binding"/>
    <property type="evidence" value="ECO:0007669"/>
    <property type="project" value="UniProtKB-UniRule"/>
</dbReference>
<evidence type="ECO:0000256" key="2">
    <source>
        <dbReference type="ARBA" id="ARBA00022475"/>
    </source>
</evidence>
<dbReference type="Gene3D" id="3.30.70.2570">
    <property type="entry name" value="Elongation factor 4, C-terminal domain"/>
    <property type="match status" value="1"/>
</dbReference>
<evidence type="ECO:0000256" key="12">
    <source>
        <dbReference type="HAMAP-Rule" id="MF_00071"/>
    </source>
</evidence>
<dbReference type="GO" id="GO:0043022">
    <property type="term" value="F:ribosome binding"/>
    <property type="evidence" value="ECO:0007669"/>
    <property type="project" value="UniProtKB-UniRule"/>
</dbReference>
<reference evidence="14 15" key="1">
    <citation type="journal article" date="2016" name="Nat. Commun.">
        <title>Thousands of microbial genomes shed light on interconnected biogeochemical processes in an aquifer system.</title>
        <authorList>
            <person name="Anantharaman K."/>
            <person name="Brown C.T."/>
            <person name="Hug L.A."/>
            <person name="Sharon I."/>
            <person name="Castelle C.J."/>
            <person name="Probst A.J."/>
            <person name="Thomas B.C."/>
            <person name="Singh A."/>
            <person name="Wilkins M.J."/>
            <person name="Karaoz U."/>
            <person name="Brodie E.L."/>
            <person name="Williams K.H."/>
            <person name="Hubbard S.S."/>
            <person name="Banfield J.F."/>
        </authorList>
    </citation>
    <scope>NUCLEOTIDE SEQUENCE [LARGE SCALE GENOMIC DNA]</scope>
</reference>
<dbReference type="InterPro" id="IPR041095">
    <property type="entry name" value="EFG_II"/>
</dbReference>
<dbReference type="Pfam" id="PF06421">
    <property type="entry name" value="LepA_C"/>
    <property type="match status" value="1"/>
</dbReference>
<keyword evidence="7 12" id="KW-0472">Membrane</keyword>
<dbReference type="HAMAP" id="MF_00071">
    <property type="entry name" value="LepA"/>
    <property type="match status" value="1"/>
</dbReference>
<dbReference type="FunFam" id="3.30.70.2570:FF:000001">
    <property type="entry name" value="Translation factor GUF1, mitochondrial"/>
    <property type="match status" value="1"/>
</dbReference>